<dbReference type="InterPro" id="IPR000873">
    <property type="entry name" value="AMP-dep_synth/lig_dom"/>
</dbReference>
<dbReference type="OrthoDB" id="9778383at2"/>
<dbReference type="Pfam" id="PF13193">
    <property type="entry name" value="AMP-binding_C"/>
    <property type="match status" value="1"/>
</dbReference>
<evidence type="ECO:0000313" key="4">
    <source>
        <dbReference type="Proteomes" id="UP000261023"/>
    </source>
</evidence>
<dbReference type="PANTHER" id="PTHR43767">
    <property type="entry name" value="LONG-CHAIN-FATTY-ACID--COA LIGASE"/>
    <property type="match status" value="1"/>
</dbReference>
<organism evidence="3 4">
    <name type="scientific">Hungatella hathewayi</name>
    <dbReference type="NCBI Taxonomy" id="154046"/>
    <lineage>
        <taxon>Bacteria</taxon>
        <taxon>Bacillati</taxon>
        <taxon>Bacillota</taxon>
        <taxon>Clostridia</taxon>
        <taxon>Lachnospirales</taxon>
        <taxon>Lachnospiraceae</taxon>
        <taxon>Hungatella</taxon>
    </lineage>
</organism>
<sequence>MRMNYGKKLRPVQEKTIDIWLGERFKANRNKTAIVEGINRITYGELEKKINQYGCYFKRRGISKGELVVLRIPNVKEFVFGLLGLIKIGSIPIVTNSLFGENELKGIFDKTDASTLVFYDKDEVSLRIHKGRASRQICKIAVKDIAEGLKEDTENIIEENKELDSIALLMLSSGTTGVPKLVPITHRMIYWHIYGYNQKFQFTSSDSYLACLPLAHKVGLYSPGILNVFFAGGKAVLCSDLDCDDIFVQVEKENITITALVPTLARIWNQYLNQECGYDLSSVRKIIIGGSLVDESLVTKLIEKVECEVLPLYGATEGLALYSIYDRSNLGDAVGYHYSVSGYEEIRIIDENGMDVLNGEEGELIIRGPFTIQSYYNQDVSMKDKFTSDGFYRTGDKVRWDSTYGYQVQGRITDQINRSGEKIEPREIEIFISEHPNIDEAVVVGVEDFLMGERICAFIMTADEKINLSHIRKFLMEKGLATYKLPDQLVKIDEWPLTSVKKINRVKLREIANNTAGKEKI</sequence>
<dbReference type="PANTHER" id="PTHR43767:SF10">
    <property type="entry name" value="SURFACTIN SYNTHASE SUBUNIT 1"/>
    <property type="match status" value="1"/>
</dbReference>
<dbReference type="InterPro" id="IPR045851">
    <property type="entry name" value="AMP-bd_C_sf"/>
</dbReference>
<dbReference type="EMBL" id="QTJW01000005">
    <property type="protein sequence ID" value="RGD71150.1"/>
    <property type="molecule type" value="Genomic_DNA"/>
</dbReference>
<accession>A0A3E3DPB1</accession>
<dbReference type="GO" id="GO:0016877">
    <property type="term" value="F:ligase activity, forming carbon-sulfur bonds"/>
    <property type="evidence" value="ECO:0007669"/>
    <property type="project" value="UniProtKB-ARBA"/>
</dbReference>
<dbReference type="PROSITE" id="PS00455">
    <property type="entry name" value="AMP_BINDING"/>
    <property type="match status" value="1"/>
</dbReference>
<evidence type="ECO:0000259" key="2">
    <source>
        <dbReference type="Pfam" id="PF13193"/>
    </source>
</evidence>
<dbReference type="InterPro" id="IPR025110">
    <property type="entry name" value="AMP-bd_C"/>
</dbReference>
<evidence type="ECO:0000313" key="3">
    <source>
        <dbReference type="EMBL" id="RGD71150.1"/>
    </source>
</evidence>
<dbReference type="InterPro" id="IPR042099">
    <property type="entry name" value="ANL_N_sf"/>
</dbReference>
<dbReference type="SUPFAM" id="SSF56801">
    <property type="entry name" value="Acetyl-CoA synthetase-like"/>
    <property type="match status" value="1"/>
</dbReference>
<dbReference type="Gene3D" id="3.30.300.30">
    <property type="match status" value="1"/>
</dbReference>
<evidence type="ECO:0000259" key="1">
    <source>
        <dbReference type="Pfam" id="PF00501"/>
    </source>
</evidence>
<dbReference type="InterPro" id="IPR050237">
    <property type="entry name" value="ATP-dep_AMP-bd_enzyme"/>
</dbReference>
<dbReference type="Proteomes" id="UP000261023">
    <property type="component" value="Unassembled WGS sequence"/>
</dbReference>
<feature type="domain" description="AMP-binding enzyme C-terminal" evidence="2">
    <location>
        <begin position="427"/>
        <end position="502"/>
    </location>
</feature>
<dbReference type="Pfam" id="PF00501">
    <property type="entry name" value="AMP-binding"/>
    <property type="match status" value="1"/>
</dbReference>
<feature type="domain" description="AMP-dependent synthetase/ligase" evidence="1">
    <location>
        <begin position="25"/>
        <end position="376"/>
    </location>
</feature>
<name>A0A3E3DPB1_9FIRM</name>
<protein>
    <submittedName>
        <fullName evidence="3">2,3-dihydroxybenzoate-AMP ligase</fullName>
    </submittedName>
</protein>
<reference evidence="3 4" key="1">
    <citation type="submission" date="2018-08" db="EMBL/GenBank/DDBJ databases">
        <title>A genome reference for cultivated species of the human gut microbiota.</title>
        <authorList>
            <person name="Zou Y."/>
            <person name="Xue W."/>
            <person name="Luo G."/>
        </authorList>
    </citation>
    <scope>NUCLEOTIDE SEQUENCE [LARGE SCALE GENOMIC DNA]</scope>
    <source>
        <strain evidence="3 4">AF19-13AC</strain>
    </source>
</reference>
<dbReference type="AlphaFoldDB" id="A0A3E3DPB1"/>
<keyword evidence="3" id="KW-0436">Ligase</keyword>
<comment type="caution">
    <text evidence="3">The sequence shown here is derived from an EMBL/GenBank/DDBJ whole genome shotgun (WGS) entry which is preliminary data.</text>
</comment>
<dbReference type="InterPro" id="IPR020845">
    <property type="entry name" value="AMP-binding_CS"/>
</dbReference>
<gene>
    <name evidence="3" type="ORF">DWX31_09620</name>
</gene>
<dbReference type="Gene3D" id="3.40.50.12780">
    <property type="entry name" value="N-terminal domain of ligase-like"/>
    <property type="match status" value="1"/>
</dbReference>
<proteinExistence type="predicted"/>